<dbReference type="InterPro" id="IPR043132">
    <property type="entry name" value="BCAT-like_C"/>
</dbReference>
<dbReference type="InterPro" id="IPR043131">
    <property type="entry name" value="BCAT-like_N"/>
</dbReference>
<dbReference type="GO" id="GO:0046394">
    <property type="term" value="P:carboxylic acid biosynthetic process"/>
    <property type="evidence" value="ECO:0007669"/>
    <property type="project" value="UniProtKB-ARBA"/>
</dbReference>
<comment type="similarity">
    <text evidence="1">Belongs to the class-IV pyridoxal-phosphate-dependent aminotransferase family.</text>
</comment>
<dbReference type="Pfam" id="PF01063">
    <property type="entry name" value="Aminotran_4"/>
    <property type="match status" value="1"/>
</dbReference>
<dbReference type="InterPro" id="IPR050571">
    <property type="entry name" value="Class-IV_PLP-Dep_Aminotrnsfr"/>
</dbReference>
<evidence type="ECO:0008006" key="4">
    <source>
        <dbReference type="Google" id="ProtNLM"/>
    </source>
</evidence>
<dbReference type="SUPFAM" id="SSF56752">
    <property type="entry name" value="D-aminoacid aminotransferase-like PLP-dependent enzymes"/>
    <property type="match status" value="1"/>
</dbReference>
<dbReference type="InParanoid" id="A0A067M4P1"/>
<dbReference type="InterPro" id="IPR001544">
    <property type="entry name" value="Aminotrans_IV"/>
</dbReference>
<dbReference type="EMBL" id="KL198065">
    <property type="protein sequence ID" value="KDQ10738.1"/>
    <property type="molecule type" value="Genomic_DNA"/>
</dbReference>
<dbReference type="OrthoDB" id="64220at2759"/>
<dbReference type="PANTHER" id="PTHR42743">
    <property type="entry name" value="AMINO-ACID AMINOTRANSFERASE"/>
    <property type="match status" value="1"/>
</dbReference>
<keyword evidence="3" id="KW-1185">Reference proteome</keyword>
<name>A0A067M4P1_BOTB1</name>
<sequence>MSSNLFQLITSLRYDPLLIEAPFNQSAAHSLRGSPFLPLVLHRDRLLQAAGAFGWDDAAEALEADSGLQRLRDVCEDAVRDRSGPQRLRILLSESGELLGSAYPTDPRPFDLTVASTFNPSAPDSDETPYTGPIISVYIDTESTPQSMFTSYKTTSREHYTAARTRAEIAPDSRAEEVLLWNERGEITEGSIRNVAFWRDGGWVTPSAEGGCLAGVMRRWLIESERVREGRVLREEVVIGEWVLLSNGVEGCSLGKVFR</sequence>
<dbReference type="STRING" id="930990.A0A067M4P1"/>
<dbReference type="Proteomes" id="UP000027195">
    <property type="component" value="Unassembled WGS sequence"/>
</dbReference>
<evidence type="ECO:0000313" key="3">
    <source>
        <dbReference type="Proteomes" id="UP000027195"/>
    </source>
</evidence>
<dbReference type="InterPro" id="IPR036038">
    <property type="entry name" value="Aminotransferase-like"/>
</dbReference>
<evidence type="ECO:0000313" key="2">
    <source>
        <dbReference type="EMBL" id="KDQ10738.1"/>
    </source>
</evidence>
<organism evidence="2 3">
    <name type="scientific">Botryobasidium botryosum (strain FD-172 SS1)</name>
    <dbReference type="NCBI Taxonomy" id="930990"/>
    <lineage>
        <taxon>Eukaryota</taxon>
        <taxon>Fungi</taxon>
        <taxon>Dikarya</taxon>
        <taxon>Basidiomycota</taxon>
        <taxon>Agaricomycotina</taxon>
        <taxon>Agaricomycetes</taxon>
        <taxon>Cantharellales</taxon>
        <taxon>Botryobasidiaceae</taxon>
        <taxon>Botryobasidium</taxon>
    </lineage>
</organism>
<protein>
    <recommendedName>
        <fullName evidence="4">Aminodeoxychorismate lyase</fullName>
    </recommendedName>
</protein>
<dbReference type="PANTHER" id="PTHR42743:SF11">
    <property type="entry name" value="AMINODEOXYCHORISMATE LYASE"/>
    <property type="match status" value="1"/>
</dbReference>
<dbReference type="GO" id="GO:0003824">
    <property type="term" value="F:catalytic activity"/>
    <property type="evidence" value="ECO:0007669"/>
    <property type="project" value="InterPro"/>
</dbReference>
<reference evidence="3" key="1">
    <citation type="journal article" date="2014" name="Proc. Natl. Acad. Sci. U.S.A.">
        <title>Extensive sampling of basidiomycete genomes demonstrates inadequacy of the white-rot/brown-rot paradigm for wood decay fungi.</title>
        <authorList>
            <person name="Riley R."/>
            <person name="Salamov A.A."/>
            <person name="Brown D.W."/>
            <person name="Nagy L.G."/>
            <person name="Floudas D."/>
            <person name="Held B.W."/>
            <person name="Levasseur A."/>
            <person name="Lombard V."/>
            <person name="Morin E."/>
            <person name="Otillar R."/>
            <person name="Lindquist E.A."/>
            <person name="Sun H."/>
            <person name="LaButti K.M."/>
            <person name="Schmutz J."/>
            <person name="Jabbour D."/>
            <person name="Luo H."/>
            <person name="Baker S.E."/>
            <person name="Pisabarro A.G."/>
            <person name="Walton J.D."/>
            <person name="Blanchette R.A."/>
            <person name="Henrissat B."/>
            <person name="Martin F."/>
            <person name="Cullen D."/>
            <person name="Hibbett D.S."/>
            <person name="Grigoriev I.V."/>
        </authorList>
    </citation>
    <scope>NUCLEOTIDE SEQUENCE [LARGE SCALE GENOMIC DNA]</scope>
    <source>
        <strain evidence="3">FD-172 SS1</strain>
    </source>
</reference>
<evidence type="ECO:0000256" key="1">
    <source>
        <dbReference type="ARBA" id="ARBA00009320"/>
    </source>
</evidence>
<accession>A0A067M4P1</accession>
<gene>
    <name evidence="2" type="ORF">BOTBODRAFT_489051</name>
</gene>
<dbReference type="Gene3D" id="3.30.470.10">
    <property type="match status" value="1"/>
</dbReference>
<dbReference type="HOGENOM" id="CLU_020844_6_0_1"/>
<dbReference type="AlphaFoldDB" id="A0A067M4P1"/>
<proteinExistence type="inferred from homology"/>
<dbReference type="FunCoup" id="A0A067M4P1">
    <property type="interactions" value="95"/>
</dbReference>
<dbReference type="Gene3D" id="3.20.10.10">
    <property type="entry name" value="D-amino Acid Aminotransferase, subunit A, domain 2"/>
    <property type="match status" value="1"/>
</dbReference>